<dbReference type="InterPro" id="IPR036388">
    <property type="entry name" value="WH-like_DNA-bd_sf"/>
</dbReference>
<dbReference type="SUPFAM" id="SSF46785">
    <property type="entry name" value="Winged helix' DNA-binding domain"/>
    <property type="match status" value="1"/>
</dbReference>
<dbReference type="PROSITE" id="PS01117">
    <property type="entry name" value="HTH_MARR_1"/>
    <property type="match status" value="1"/>
</dbReference>
<dbReference type="STRING" id="1123500.GCA_000420365_00447"/>
<dbReference type="PROSITE" id="PS50995">
    <property type="entry name" value="HTH_MARR_2"/>
    <property type="match status" value="1"/>
</dbReference>
<dbReference type="eggNOG" id="COG1846">
    <property type="taxonomic scope" value="Bacteria"/>
</dbReference>
<feature type="domain" description="HTH marR-type" evidence="4">
    <location>
        <begin position="1"/>
        <end position="144"/>
    </location>
</feature>
<proteinExistence type="predicted"/>
<evidence type="ECO:0000259" key="4">
    <source>
        <dbReference type="PROSITE" id="PS50995"/>
    </source>
</evidence>
<dbReference type="Gene3D" id="1.10.10.10">
    <property type="entry name" value="Winged helix-like DNA-binding domain superfamily/Winged helix DNA-binding domain"/>
    <property type="match status" value="1"/>
</dbReference>
<dbReference type="EMBL" id="JQAX01000001">
    <property type="protein sequence ID" value="KRN33257.1"/>
    <property type="molecule type" value="Genomic_DNA"/>
</dbReference>
<protein>
    <submittedName>
        <fullName evidence="5">Transcriptional regulator, MarR family protein</fullName>
    </submittedName>
</protein>
<dbReference type="GO" id="GO:0003677">
    <property type="term" value="F:DNA binding"/>
    <property type="evidence" value="ECO:0007669"/>
    <property type="project" value="UniProtKB-KW"/>
</dbReference>
<sequence>MVDGERIAFESVNDALRDVFNNVSWIEEASLHGSDFKDISLKEMHIIAAISMYEKARASEVARTVHLTPSAMSSAIDKLVQKGYVQRRRSEADRRVVKLALTHRGRVVYRAHAAFHRNMTHWLIDSLSDHDAQVVEAAIMHLQDYVQNLNQSIK</sequence>
<dbReference type="Pfam" id="PF01047">
    <property type="entry name" value="MarR"/>
    <property type="match status" value="1"/>
</dbReference>
<comment type="caution">
    <text evidence="5">The sequence shown here is derived from an EMBL/GenBank/DDBJ whole genome shotgun (WGS) entry which is preliminary data.</text>
</comment>
<evidence type="ECO:0000256" key="2">
    <source>
        <dbReference type="ARBA" id="ARBA00023125"/>
    </source>
</evidence>
<dbReference type="InterPro" id="IPR000835">
    <property type="entry name" value="HTH_MarR-typ"/>
</dbReference>
<keyword evidence="3" id="KW-0804">Transcription</keyword>
<dbReference type="PANTHER" id="PTHR42756">
    <property type="entry name" value="TRANSCRIPTIONAL REGULATOR, MARR"/>
    <property type="match status" value="1"/>
</dbReference>
<dbReference type="InterPro" id="IPR036390">
    <property type="entry name" value="WH_DNA-bd_sf"/>
</dbReference>
<dbReference type="PATRIC" id="fig|1123500.6.peg.54"/>
<name>A0A0R2FXX7_9LACO</name>
<evidence type="ECO:0000256" key="3">
    <source>
        <dbReference type="ARBA" id="ARBA00023163"/>
    </source>
</evidence>
<keyword evidence="1" id="KW-0805">Transcription regulation</keyword>
<dbReference type="AlphaFoldDB" id="A0A0R2FXX7"/>
<dbReference type="SMART" id="SM00347">
    <property type="entry name" value="HTH_MARR"/>
    <property type="match status" value="1"/>
</dbReference>
<organism evidence="5 6">
    <name type="scientific">Weissella halotolerans DSM 20190</name>
    <dbReference type="NCBI Taxonomy" id="1123500"/>
    <lineage>
        <taxon>Bacteria</taxon>
        <taxon>Bacillati</taxon>
        <taxon>Bacillota</taxon>
        <taxon>Bacilli</taxon>
        <taxon>Lactobacillales</taxon>
        <taxon>Lactobacillaceae</taxon>
        <taxon>Weissella</taxon>
    </lineage>
</organism>
<dbReference type="FunCoup" id="A0A0R2FXX7">
    <property type="interactions" value="31"/>
</dbReference>
<gene>
    <name evidence="5" type="ORF">IV68_GL000055</name>
</gene>
<keyword evidence="2" id="KW-0238">DNA-binding</keyword>
<evidence type="ECO:0000313" key="5">
    <source>
        <dbReference type="EMBL" id="KRN33257.1"/>
    </source>
</evidence>
<dbReference type="Proteomes" id="UP000051296">
    <property type="component" value="Unassembled WGS sequence"/>
</dbReference>
<accession>A0A0R2FXX7</accession>
<reference evidence="5 6" key="1">
    <citation type="journal article" date="2015" name="Genome Announc.">
        <title>Expanding the biotechnology potential of lactobacilli through comparative genomics of 213 strains and associated genera.</title>
        <authorList>
            <person name="Sun Z."/>
            <person name="Harris H.M."/>
            <person name="McCann A."/>
            <person name="Guo C."/>
            <person name="Argimon S."/>
            <person name="Zhang W."/>
            <person name="Yang X."/>
            <person name="Jeffery I.B."/>
            <person name="Cooney J.C."/>
            <person name="Kagawa T.F."/>
            <person name="Liu W."/>
            <person name="Song Y."/>
            <person name="Salvetti E."/>
            <person name="Wrobel A."/>
            <person name="Rasinkangas P."/>
            <person name="Parkhill J."/>
            <person name="Rea M.C."/>
            <person name="O'Sullivan O."/>
            <person name="Ritari J."/>
            <person name="Douillard F.P."/>
            <person name="Paul Ross R."/>
            <person name="Yang R."/>
            <person name="Briner A.E."/>
            <person name="Felis G.E."/>
            <person name="de Vos W.M."/>
            <person name="Barrangou R."/>
            <person name="Klaenhammer T.R."/>
            <person name="Caufield P.W."/>
            <person name="Cui Y."/>
            <person name="Zhang H."/>
            <person name="O'Toole P.W."/>
        </authorList>
    </citation>
    <scope>NUCLEOTIDE SEQUENCE [LARGE SCALE GENOMIC DNA]</scope>
    <source>
        <strain evidence="5 6">DSM 20190</strain>
    </source>
</reference>
<dbReference type="InParanoid" id="A0A0R2FXX7"/>
<dbReference type="GO" id="GO:0003700">
    <property type="term" value="F:DNA-binding transcription factor activity"/>
    <property type="evidence" value="ECO:0007669"/>
    <property type="project" value="InterPro"/>
</dbReference>
<evidence type="ECO:0000256" key="1">
    <source>
        <dbReference type="ARBA" id="ARBA00023015"/>
    </source>
</evidence>
<keyword evidence="6" id="KW-1185">Reference proteome</keyword>
<evidence type="ECO:0000313" key="6">
    <source>
        <dbReference type="Proteomes" id="UP000051296"/>
    </source>
</evidence>
<dbReference type="OrthoDB" id="5461037at2"/>
<dbReference type="PANTHER" id="PTHR42756:SF1">
    <property type="entry name" value="TRANSCRIPTIONAL REPRESSOR OF EMRAB OPERON"/>
    <property type="match status" value="1"/>
</dbReference>
<dbReference type="InterPro" id="IPR023187">
    <property type="entry name" value="Tscrpt_reg_MarR-type_CS"/>
</dbReference>
<dbReference type="RefSeq" id="WP_022791246.1">
    <property type="nucleotide sequence ID" value="NZ_ATUU01000001.1"/>
</dbReference>
<dbReference type="PRINTS" id="PR00598">
    <property type="entry name" value="HTHMARR"/>
</dbReference>